<dbReference type="SMART" id="SM00220">
    <property type="entry name" value="S_TKc"/>
    <property type="match status" value="1"/>
</dbReference>
<keyword evidence="4 8" id="KW-0418">Kinase</keyword>
<keyword evidence="3" id="KW-0547">Nucleotide-binding</keyword>
<evidence type="ECO:0000313" key="9">
    <source>
        <dbReference type="Proteomes" id="UP000762676"/>
    </source>
</evidence>
<keyword evidence="9" id="KW-1185">Reference proteome</keyword>
<feature type="compositionally biased region" description="Basic and acidic residues" evidence="6">
    <location>
        <begin position="495"/>
        <end position="510"/>
    </location>
</feature>
<feature type="compositionally biased region" description="Polar residues" evidence="6">
    <location>
        <begin position="511"/>
        <end position="520"/>
    </location>
</feature>
<dbReference type="Gene3D" id="1.10.510.10">
    <property type="entry name" value="Transferase(Phosphotransferase) domain 1"/>
    <property type="match status" value="1"/>
</dbReference>
<feature type="domain" description="Protein kinase" evidence="7">
    <location>
        <begin position="572"/>
        <end position="946"/>
    </location>
</feature>
<dbReference type="PROSITE" id="PS50011">
    <property type="entry name" value="PROTEIN_KINASE_DOM"/>
    <property type="match status" value="1"/>
</dbReference>
<feature type="compositionally biased region" description="Basic and acidic residues" evidence="6">
    <location>
        <begin position="355"/>
        <end position="368"/>
    </location>
</feature>
<evidence type="ECO:0000256" key="4">
    <source>
        <dbReference type="ARBA" id="ARBA00022777"/>
    </source>
</evidence>
<feature type="compositionally biased region" description="Basic and acidic residues" evidence="6">
    <location>
        <begin position="1015"/>
        <end position="1052"/>
    </location>
</feature>
<dbReference type="InterPro" id="IPR000719">
    <property type="entry name" value="Prot_kinase_dom"/>
</dbReference>
<dbReference type="Proteomes" id="UP000762676">
    <property type="component" value="Unassembled WGS sequence"/>
</dbReference>
<dbReference type="SUPFAM" id="SSF56112">
    <property type="entry name" value="Protein kinase-like (PK-like)"/>
    <property type="match status" value="1"/>
</dbReference>
<dbReference type="GO" id="GO:0005634">
    <property type="term" value="C:nucleus"/>
    <property type="evidence" value="ECO:0007669"/>
    <property type="project" value="TreeGrafter"/>
</dbReference>
<evidence type="ECO:0000256" key="2">
    <source>
        <dbReference type="ARBA" id="ARBA00022679"/>
    </source>
</evidence>
<reference evidence="8 9" key="1">
    <citation type="journal article" date="2021" name="Elife">
        <title>Chloroplast acquisition without the gene transfer in kleptoplastic sea slugs, Plakobranchus ocellatus.</title>
        <authorList>
            <person name="Maeda T."/>
            <person name="Takahashi S."/>
            <person name="Yoshida T."/>
            <person name="Shimamura S."/>
            <person name="Takaki Y."/>
            <person name="Nagai Y."/>
            <person name="Toyoda A."/>
            <person name="Suzuki Y."/>
            <person name="Arimoto A."/>
            <person name="Ishii H."/>
            <person name="Satoh N."/>
            <person name="Nishiyama T."/>
            <person name="Hasebe M."/>
            <person name="Maruyama T."/>
            <person name="Minagawa J."/>
            <person name="Obokata J."/>
            <person name="Shigenobu S."/>
        </authorList>
    </citation>
    <scope>NUCLEOTIDE SEQUENCE [LARGE SCALE GENOMIC DNA]</scope>
</reference>
<gene>
    <name evidence="8" type="ORF">ElyMa_002100000</name>
</gene>
<feature type="region of interest" description="Disordered" evidence="6">
    <location>
        <begin position="212"/>
        <end position="283"/>
    </location>
</feature>
<feature type="region of interest" description="Disordered" evidence="6">
    <location>
        <begin position="495"/>
        <end position="528"/>
    </location>
</feature>
<dbReference type="InterPro" id="IPR011009">
    <property type="entry name" value="Kinase-like_dom_sf"/>
</dbReference>
<keyword evidence="1" id="KW-0723">Serine/threonine-protein kinase</keyword>
<feature type="compositionally biased region" description="Polar residues" evidence="6">
    <location>
        <begin position="267"/>
        <end position="283"/>
    </location>
</feature>
<dbReference type="AlphaFoldDB" id="A0AAV4FFK2"/>
<feature type="compositionally biased region" description="Polar residues" evidence="6">
    <location>
        <begin position="1099"/>
        <end position="1108"/>
    </location>
</feature>
<dbReference type="CDD" id="cd00180">
    <property type="entry name" value="PKc"/>
    <property type="match status" value="1"/>
</dbReference>
<dbReference type="PANTHER" id="PTHR24345">
    <property type="entry name" value="SERINE/THREONINE-PROTEIN KINASE PLK"/>
    <property type="match status" value="1"/>
</dbReference>
<feature type="region of interest" description="Disordered" evidence="6">
    <location>
        <begin position="393"/>
        <end position="477"/>
    </location>
</feature>
<evidence type="ECO:0000256" key="5">
    <source>
        <dbReference type="ARBA" id="ARBA00022840"/>
    </source>
</evidence>
<feature type="compositionally biased region" description="Basic and acidic residues" evidence="6">
    <location>
        <begin position="234"/>
        <end position="245"/>
    </location>
</feature>
<organism evidence="8 9">
    <name type="scientific">Elysia marginata</name>
    <dbReference type="NCBI Taxonomy" id="1093978"/>
    <lineage>
        <taxon>Eukaryota</taxon>
        <taxon>Metazoa</taxon>
        <taxon>Spiralia</taxon>
        <taxon>Lophotrochozoa</taxon>
        <taxon>Mollusca</taxon>
        <taxon>Gastropoda</taxon>
        <taxon>Heterobranchia</taxon>
        <taxon>Euthyneura</taxon>
        <taxon>Panpulmonata</taxon>
        <taxon>Sacoglossa</taxon>
        <taxon>Placobranchoidea</taxon>
        <taxon>Plakobranchidae</taxon>
        <taxon>Elysia</taxon>
    </lineage>
</organism>
<dbReference type="PANTHER" id="PTHR24345:SF0">
    <property type="entry name" value="CELL CYCLE SERINE_THREONINE-PROTEIN KINASE CDC5_MSD2"/>
    <property type="match status" value="1"/>
</dbReference>
<evidence type="ECO:0000259" key="7">
    <source>
        <dbReference type="PROSITE" id="PS50011"/>
    </source>
</evidence>
<protein>
    <submittedName>
        <fullName evidence="8">Serine/threonine-protein kinase Nek1</fullName>
    </submittedName>
</protein>
<dbReference type="Pfam" id="PF00069">
    <property type="entry name" value="Pkinase"/>
    <property type="match status" value="1"/>
</dbReference>
<keyword evidence="2" id="KW-0808">Transferase</keyword>
<feature type="region of interest" description="Disordered" evidence="6">
    <location>
        <begin position="341"/>
        <end position="368"/>
    </location>
</feature>
<proteinExistence type="predicted"/>
<name>A0AAV4FFK2_9GAST</name>
<evidence type="ECO:0000313" key="8">
    <source>
        <dbReference type="EMBL" id="GFR71670.1"/>
    </source>
</evidence>
<feature type="compositionally biased region" description="Polar residues" evidence="6">
    <location>
        <begin position="1054"/>
        <end position="1067"/>
    </location>
</feature>
<evidence type="ECO:0000256" key="6">
    <source>
        <dbReference type="SAM" id="MobiDB-lite"/>
    </source>
</evidence>
<feature type="region of interest" description="Disordered" evidence="6">
    <location>
        <begin position="980"/>
        <end position="1108"/>
    </location>
</feature>
<comment type="caution">
    <text evidence="8">The sequence shown here is derived from an EMBL/GenBank/DDBJ whole genome shotgun (WGS) entry which is preliminary data.</text>
</comment>
<dbReference type="GO" id="GO:0004674">
    <property type="term" value="F:protein serine/threonine kinase activity"/>
    <property type="evidence" value="ECO:0007669"/>
    <property type="project" value="UniProtKB-KW"/>
</dbReference>
<feature type="region of interest" description="Disordered" evidence="6">
    <location>
        <begin position="1189"/>
        <end position="1213"/>
    </location>
</feature>
<sequence>MSSQCLYRPNRLVHIKLEGPKNIPGHLQLPSSRDQPIILPTHKHDLKRPKASQSLKRTESGNCDARCRVAYEGSYKPLVKRGKQSVHQSSETRFKAWDGNGPFYLSLINQDNVTKTGNNNNNRAKRVISGRRLQQLINITSLTSDSEDSADGNVSKKKKNTAQSTSKTKPSKTEKKEDGYTPDSRAFLNSLERHRIDLTMAKLKICEEDDMMSDTDVSDHNPPPAVDPLPLANSRRERQNQERWASHSRLAPHPPAQKLNARMPAQDSPNTETQHKVSVTSRRSGVWDAILRRRNPNHKNTALVIKRTKAATSSRVMATQNVGQKLLDYATPKMDCKVSGRAMKVQESGDGSSAETREPEPNKERLDQQKIKCGCNQAAQHAGGENKVCDEVDQVNTSSSTRDKSLQQEKQSSPRKGRSLGQRNGSFQGMKKSHPQGSPPEVIYPPYFQLERGESGRKRRLKSALNEPKDQRKTVNHRKACRTACQFWQSLVDDDKSSEKEEDKTGETKKNAATNACRSTGDNKSDRRANSVLFPDSCYNNTAIDAQSLTEEVDHTEVASPEVTHSCQVKGYEILRRLRRGKFRENIGLFLASNESNPKFSPVEITVVSLPSMSFAQSFLEAWFTENSASRRRQGFACRQVASNLLPAHTNLLTRLHVFTAGSCVYQVSSHCSWPTLASLLQPSTPESPPTVRSHSCSPTRKYPYHGTPSPERHVHSFESHAHCSIARHASPDAARLKHRGRKQVGFQGFDGFGEIPVVGFHIDGKFQEKICPSQTGAVKLEESAARVIFRQICEGLSHLHDHGLLHSDLNCSNVLVTDKLQVKLTGYGPCCLHTPWESSPGESCDPPLADPYDVYIPPEIMARRSYRGWAKSSDIWCLGMTLLHMTLGEVSQQVNCAVRLRRSKQFKTLCLEHFGYQLGLLLQTLLQLRPLDRPCVDAVLEHAWLSDGTDLAAEIDKHAQQVSMRTDGRTFPLPKRIRQAFSGPGADQTWPEGGQKPDFLAPSQWSCGEECDHDDGSGDHTNQTDEDKHSAHTHTGRPDRGRKQFKQRDTDDSSSIHSSCPNSEIETCSARKEIGTEDSTLRDTKDDTFVDKQRDTDASSSMNSCCQDNETETFSTLKEQNIKASTPKGAKNVPFVDKQRDIQVSSSRHSCCHYPDGETETHSVYKEVEDEEKFSTLRDAKDDILVAQTQSQQSDATMLQASQIQSDHSQTECVSLVSQDISEALK</sequence>
<accession>A0AAV4FFK2</accession>
<evidence type="ECO:0000256" key="3">
    <source>
        <dbReference type="ARBA" id="ARBA00022741"/>
    </source>
</evidence>
<feature type="compositionally biased region" description="Basic and acidic residues" evidence="6">
    <location>
        <begin position="1070"/>
        <end position="1098"/>
    </location>
</feature>
<dbReference type="GO" id="GO:0005524">
    <property type="term" value="F:ATP binding"/>
    <property type="evidence" value="ECO:0007669"/>
    <property type="project" value="UniProtKB-KW"/>
</dbReference>
<feature type="region of interest" description="Disordered" evidence="6">
    <location>
        <begin position="144"/>
        <end position="184"/>
    </location>
</feature>
<evidence type="ECO:0000256" key="1">
    <source>
        <dbReference type="ARBA" id="ARBA00022527"/>
    </source>
</evidence>
<keyword evidence="5" id="KW-0067">ATP-binding</keyword>
<dbReference type="EMBL" id="BMAT01004307">
    <property type="protein sequence ID" value="GFR71670.1"/>
    <property type="molecule type" value="Genomic_DNA"/>
</dbReference>